<accession>D4JV32</accession>
<evidence type="ECO:0000256" key="3">
    <source>
        <dbReference type="SAM" id="Phobius"/>
    </source>
</evidence>
<dbReference type="KEGG" id="esu:EUS_18910"/>
<dbReference type="GO" id="GO:0005737">
    <property type="term" value="C:cytoplasm"/>
    <property type="evidence" value="ECO:0007669"/>
    <property type="project" value="InterPro"/>
</dbReference>
<dbReference type="EMBL" id="FP929044">
    <property type="protein sequence ID" value="CBK96951.1"/>
    <property type="molecule type" value="Genomic_DNA"/>
</dbReference>
<dbReference type="PANTHER" id="PTHR39191">
    <property type="entry name" value="GALACTOSE-1-PHOSPHATE URIDYLYLTRANSFERASE"/>
    <property type="match status" value="1"/>
</dbReference>
<dbReference type="PANTHER" id="PTHR39191:SF1">
    <property type="entry name" value="DUF4922 DOMAIN-CONTAINING PROTEIN"/>
    <property type="match status" value="1"/>
</dbReference>
<dbReference type="PATRIC" id="fig|657319.3.peg.2198"/>
<dbReference type="GO" id="GO:0006012">
    <property type="term" value="P:galactose metabolic process"/>
    <property type="evidence" value="ECO:0007669"/>
    <property type="project" value="InterPro"/>
</dbReference>
<sequence length="87" mass="10253">MQYYPYGYYNEHCIVFNKQHIPMTINAQVFNKLFDFVEQFPHYFIGSNADLIFGRNNTSMGIVWLCLGSTFLCPAPLYLKKNKENDE</sequence>
<organism evidence="4 5">
    <name type="scientific">[Eubacterium] siraeum 70/3</name>
    <dbReference type="NCBI Taxonomy" id="657319"/>
    <lineage>
        <taxon>Bacteria</taxon>
        <taxon>Bacillati</taxon>
        <taxon>Bacillota</taxon>
        <taxon>Clostridia</taxon>
        <taxon>Eubacteriales</taxon>
        <taxon>Oscillospiraceae</taxon>
        <taxon>Oscillospiraceae incertae sedis</taxon>
    </lineage>
</organism>
<reference evidence="4 5" key="2">
    <citation type="submission" date="2010-03" db="EMBL/GenBank/DDBJ databases">
        <authorList>
            <person name="Pajon A."/>
        </authorList>
    </citation>
    <scope>NUCLEOTIDE SEQUENCE [LARGE SCALE GENOMIC DNA]</scope>
    <source>
        <strain evidence="4 5">70/3</strain>
    </source>
</reference>
<comment type="catalytic activity">
    <reaction evidence="1">
        <text>alpha-D-galactose 1-phosphate + UDP-alpha-D-glucose = alpha-D-glucose 1-phosphate + UDP-alpha-D-galactose</text>
        <dbReference type="Rhea" id="RHEA:13989"/>
        <dbReference type="ChEBI" id="CHEBI:58336"/>
        <dbReference type="ChEBI" id="CHEBI:58601"/>
        <dbReference type="ChEBI" id="CHEBI:58885"/>
        <dbReference type="ChEBI" id="CHEBI:66914"/>
        <dbReference type="EC" id="2.7.7.12"/>
    </reaction>
</comment>
<dbReference type="Proteomes" id="UP000008803">
    <property type="component" value="Chromosome"/>
</dbReference>
<proteinExistence type="predicted"/>
<name>D4JV32_9FIRM</name>
<evidence type="ECO:0000313" key="4">
    <source>
        <dbReference type="EMBL" id="CBK96951.1"/>
    </source>
</evidence>
<dbReference type="HOGENOM" id="CLU_2478741_0_0_9"/>
<dbReference type="AlphaFoldDB" id="D4JV32"/>
<dbReference type="InterPro" id="IPR000766">
    <property type="entry name" value="GalP_uridyl_Trfase_II"/>
</dbReference>
<keyword evidence="3" id="KW-0472">Membrane</keyword>
<comment type="pathway">
    <text evidence="2">Carbohydrate metabolism; galactose metabolism.</text>
</comment>
<dbReference type="BioCyc" id="ESIR657319:G136K-1605-MONOMER"/>
<gene>
    <name evidence="4" type="ORF">EUS_18910</name>
</gene>
<evidence type="ECO:0000256" key="1">
    <source>
        <dbReference type="ARBA" id="ARBA00001107"/>
    </source>
</evidence>
<feature type="transmembrane region" description="Helical" evidence="3">
    <location>
        <begin position="61"/>
        <end position="79"/>
    </location>
</feature>
<keyword evidence="3" id="KW-1133">Transmembrane helix</keyword>
<protein>
    <submittedName>
        <fullName evidence="4">Uncharacterized protein</fullName>
    </submittedName>
</protein>
<dbReference type="GO" id="GO:0008108">
    <property type="term" value="F:UDP-glucose:hexose-1-phosphate uridylyltransferase activity"/>
    <property type="evidence" value="ECO:0007669"/>
    <property type="project" value="UniProtKB-EC"/>
</dbReference>
<reference evidence="4 5" key="1">
    <citation type="submission" date="2010-03" db="EMBL/GenBank/DDBJ databases">
        <title>The genome sequence of Eubacterium siraeum 70/3.</title>
        <authorList>
            <consortium name="metaHIT consortium -- http://www.metahit.eu/"/>
            <person name="Pajon A."/>
            <person name="Turner K."/>
            <person name="Parkhill J."/>
            <person name="Duncan S."/>
            <person name="Flint H."/>
        </authorList>
    </citation>
    <scope>NUCLEOTIDE SEQUENCE [LARGE SCALE GENOMIC DNA]</scope>
    <source>
        <strain evidence="4 5">70/3</strain>
    </source>
</reference>
<keyword evidence="3" id="KW-0812">Transmembrane</keyword>
<evidence type="ECO:0000256" key="2">
    <source>
        <dbReference type="ARBA" id="ARBA00004947"/>
    </source>
</evidence>
<evidence type="ECO:0000313" key="5">
    <source>
        <dbReference type="Proteomes" id="UP000008803"/>
    </source>
</evidence>